<organism evidence="3 4">
    <name type="scientific">Microbulbifer elongatus</name>
    <dbReference type="NCBI Taxonomy" id="86173"/>
    <lineage>
        <taxon>Bacteria</taxon>
        <taxon>Pseudomonadati</taxon>
        <taxon>Pseudomonadota</taxon>
        <taxon>Gammaproteobacteria</taxon>
        <taxon>Cellvibrionales</taxon>
        <taxon>Microbulbiferaceae</taxon>
        <taxon>Microbulbifer</taxon>
    </lineage>
</organism>
<feature type="transmembrane region" description="Helical" evidence="2">
    <location>
        <begin position="163"/>
        <end position="183"/>
    </location>
</feature>
<feature type="transmembrane region" description="Helical" evidence="2">
    <location>
        <begin position="190"/>
        <end position="210"/>
    </location>
</feature>
<evidence type="ECO:0000256" key="1">
    <source>
        <dbReference type="ARBA" id="ARBA00023115"/>
    </source>
</evidence>
<keyword evidence="2" id="KW-0812">Transmembrane</keyword>
<dbReference type="SUPFAM" id="SSF53335">
    <property type="entry name" value="S-adenosyl-L-methionine-dependent methyltransferases"/>
    <property type="match status" value="1"/>
</dbReference>
<feature type="transmembrane region" description="Helical" evidence="2">
    <location>
        <begin position="69"/>
        <end position="87"/>
    </location>
</feature>
<feature type="transmembrane region" description="Helical" evidence="2">
    <location>
        <begin position="99"/>
        <end position="123"/>
    </location>
</feature>
<dbReference type="RefSeq" id="WP_255872890.1">
    <property type="nucleotide sequence ID" value="NZ_JACASI010000008.1"/>
</dbReference>
<evidence type="ECO:0000313" key="3">
    <source>
        <dbReference type="EMBL" id="MCQ3827972.1"/>
    </source>
</evidence>
<comment type="caution">
    <text evidence="3">The sequence shown here is derived from an EMBL/GenBank/DDBJ whole genome shotgun (WGS) entry which is preliminary data.</text>
</comment>
<sequence>MKLRFLCISFIVGLISLGEEIVWVRIVSFLGQSVPQTFAFVLFCYVLGIALGALFGARLAKKCIDELRTVSLLLGVSGCVVVVSPWAVAEIYSKQKFLILVGLLIATGAALKGAIFPLVHHWFSRPGVNLGRTLSWVYFSNVMGCALGPLIVGFYLLDYLPMFQALSVLGGVEIMLAAVFSFLRSRMLSVTAFACLLATVPLIQSSQGILKQVISFQFSPSVSVTNIIENRHGVIYTIDDGSDVDFVYGGNVYDGGFNVDLISNENGISRAFLLAGLHAEPKSVLFVGLSSGSWLRVVSAMPGVEAIDVVEINPGYMELIQKYPGAEDILSDSRIKFHFTDGRRLLKKSVDERKKYDLIVMNNTWHWRANSTNLLSSEFMGLLKSAIAENGVITFNTTRSVDVFYTASRVFDGAFIYRNFVYASDHDLNTTLASNGDRLCMLSPARLEGQSCENSEFLRVVEKLKTIDLLSWGEAPEDVLMDRKPEIITDDNMIVEYKYGRSMNIF</sequence>
<reference evidence="3" key="1">
    <citation type="thesis" date="2020" institute="Technische Universitat Dresden" country="Dresden, Germany">
        <title>The Agarolytic System of Microbulbifer elongatus PORT2, Isolated from Batu Karas, Pangandaran West Java Indonesia.</title>
        <authorList>
            <person name="Anggraeni S.R."/>
        </authorList>
    </citation>
    <scope>NUCLEOTIDE SEQUENCE</scope>
    <source>
        <strain evidence="3">PORT2</strain>
    </source>
</reference>
<evidence type="ECO:0000256" key="2">
    <source>
        <dbReference type="SAM" id="Phobius"/>
    </source>
</evidence>
<dbReference type="Gene3D" id="1.20.1250.20">
    <property type="entry name" value="MFS general substrate transporter like domains"/>
    <property type="match status" value="1"/>
</dbReference>
<accession>A0ABT1NXG4</accession>
<keyword evidence="2" id="KW-0472">Membrane</keyword>
<dbReference type="Pfam" id="PF01564">
    <property type="entry name" value="Spermine_synth"/>
    <property type="match status" value="1"/>
</dbReference>
<keyword evidence="2" id="KW-1133">Transmembrane helix</keyword>
<feature type="transmembrane region" description="Helical" evidence="2">
    <location>
        <begin position="34"/>
        <end position="57"/>
    </location>
</feature>
<evidence type="ECO:0000313" key="4">
    <source>
        <dbReference type="Proteomes" id="UP001205566"/>
    </source>
</evidence>
<protein>
    <recommendedName>
        <fullName evidence="5">Spermidine synthase</fullName>
    </recommendedName>
</protein>
<dbReference type="PANTHER" id="PTHR43317">
    <property type="entry name" value="THERMOSPERMINE SYNTHASE ACAULIS5"/>
    <property type="match status" value="1"/>
</dbReference>
<dbReference type="PANTHER" id="PTHR43317:SF1">
    <property type="entry name" value="THERMOSPERMINE SYNTHASE ACAULIS5"/>
    <property type="match status" value="1"/>
</dbReference>
<dbReference type="EMBL" id="JACASI010000008">
    <property type="protein sequence ID" value="MCQ3827972.1"/>
    <property type="molecule type" value="Genomic_DNA"/>
</dbReference>
<evidence type="ECO:0008006" key="5">
    <source>
        <dbReference type="Google" id="ProtNLM"/>
    </source>
</evidence>
<name>A0ABT1NXG4_9GAMM</name>
<proteinExistence type="predicted"/>
<dbReference type="SUPFAM" id="SSF103473">
    <property type="entry name" value="MFS general substrate transporter"/>
    <property type="match status" value="1"/>
</dbReference>
<dbReference type="InterPro" id="IPR029063">
    <property type="entry name" value="SAM-dependent_MTases_sf"/>
</dbReference>
<dbReference type="InterPro" id="IPR036259">
    <property type="entry name" value="MFS_trans_sf"/>
</dbReference>
<gene>
    <name evidence="3" type="ORF">HXX02_00795</name>
</gene>
<feature type="transmembrane region" description="Helical" evidence="2">
    <location>
        <begin position="135"/>
        <end position="157"/>
    </location>
</feature>
<dbReference type="Gene3D" id="3.40.50.150">
    <property type="entry name" value="Vaccinia Virus protein VP39"/>
    <property type="match status" value="1"/>
</dbReference>
<keyword evidence="1" id="KW-0620">Polyamine biosynthesis</keyword>
<keyword evidence="4" id="KW-1185">Reference proteome</keyword>
<dbReference type="Proteomes" id="UP001205566">
    <property type="component" value="Unassembled WGS sequence"/>
</dbReference>